<evidence type="ECO:0000313" key="2">
    <source>
        <dbReference type="EMBL" id="HIH10400.1"/>
    </source>
</evidence>
<reference evidence="3" key="1">
    <citation type="journal article" date="2020" name="bioRxiv">
        <title>A rank-normalized archaeal taxonomy based on genome phylogeny resolves widespread incomplete and uneven classifications.</title>
        <authorList>
            <person name="Rinke C."/>
            <person name="Chuvochina M."/>
            <person name="Mussig A.J."/>
            <person name="Chaumeil P.-A."/>
            <person name="Waite D.W."/>
            <person name="Whitman W.B."/>
            <person name="Parks D.H."/>
            <person name="Hugenholtz P."/>
        </authorList>
    </citation>
    <scope>NUCLEOTIDE SEQUENCE [LARGE SCALE GENOMIC DNA]</scope>
</reference>
<dbReference type="EMBL" id="DUGC01000114">
    <property type="protein sequence ID" value="HIH10400.1"/>
    <property type="molecule type" value="Genomic_DNA"/>
</dbReference>
<name>A0A7J4IZV0_9ARCH</name>
<dbReference type="InterPro" id="IPR013783">
    <property type="entry name" value="Ig-like_fold"/>
</dbReference>
<feature type="domain" description="Fibronectin type-III" evidence="1">
    <location>
        <begin position="253"/>
        <end position="338"/>
    </location>
</feature>
<dbReference type="SUPFAM" id="SSF49265">
    <property type="entry name" value="Fibronectin type III"/>
    <property type="match status" value="1"/>
</dbReference>
<dbReference type="InterPro" id="IPR036116">
    <property type="entry name" value="FN3_sf"/>
</dbReference>
<gene>
    <name evidence="2" type="ORF">HA254_07090</name>
</gene>
<dbReference type="Gene3D" id="2.60.40.10">
    <property type="entry name" value="Immunoglobulins"/>
    <property type="match status" value="1"/>
</dbReference>
<dbReference type="SUPFAM" id="SSF49899">
    <property type="entry name" value="Concanavalin A-like lectins/glucanases"/>
    <property type="match status" value="1"/>
</dbReference>
<dbReference type="SUPFAM" id="SSF82215">
    <property type="entry name" value="C-terminal autoproteolytic domain of nucleoporin nup98"/>
    <property type="match status" value="1"/>
</dbReference>
<evidence type="ECO:0000259" key="1">
    <source>
        <dbReference type="PROSITE" id="PS50853"/>
    </source>
</evidence>
<organism evidence="2 3">
    <name type="scientific">Candidatus Iainarchaeum sp</name>
    <dbReference type="NCBI Taxonomy" id="3101447"/>
    <lineage>
        <taxon>Archaea</taxon>
        <taxon>Candidatus Iainarchaeota</taxon>
        <taxon>Candidatus Iainarchaeia</taxon>
        <taxon>Candidatus Iainarchaeales</taxon>
        <taxon>Candidatus Iainarchaeaceae</taxon>
        <taxon>Candidatus Iainarchaeum</taxon>
    </lineage>
</organism>
<comment type="caution">
    <text evidence="2">The sequence shown here is derived from an EMBL/GenBank/DDBJ whole genome shotgun (WGS) entry which is preliminary data.</text>
</comment>
<dbReference type="CDD" id="cd00063">
    <property type="entry name" value="FN3"/>
    <property type="match status" value="1"/>
</dbReference>
<dbReference type="InterPro" id="IPR003961">
    <property type="entry name" value="FN3_dom"/>
</dbReference>
<evidence type="ECO:0000313" key="3">
    <source>
        <dbReference type="Proteomes" id="UP000565078"/>
    </source>
</evidence>
<protein>
    <recommendedName>
        <fullName evidence="1">Fibronectin type-III domain-containing protein</fullName>
    </recommendedName>
</protein>
<dbReference type="InterPro" id="IPR013320">
    <property type="entry name" value="ConA-like_dom_sf"/>
</dbReference>
<dbReference type="Pfam" id="PF00041">
    <property type="entry name" value="fn3"/>
    <property type="match status" value="1"/>
</dbReference>
<dbReference type="AlphaFoldDB" id="A0A7J4IZV0"/>
<dbReference type="InterPro" id="IPR036903">
    <property type="entry name" value="Nup98_auto-Pept-S59_dom_sf"/>
</dbReference>
<dbReference type="Gene3D" id="2.60.120.200">
    <property type="match status" value="1"/>
</dbReference>
<dbReference type="PROSITE" id="PS50853">
    <property type="entry name" value="FN3"/>
    <property type="match status" value="1"/>
</dbReference>
<proteinExistence type="predicted"/>
<dbReference type="SMART" id="SM00060">
    <property type="entry name" value="FN3"/>
    <property type="match status" value="1"/>
</dbReference>
<sequence length="992" mass="105830">MKYGRGLAILLLLLALSLPARAAPTDGLVGHWTFDDGGGTTAADSSGNGNNGALVNGPTWAAGKIGTGTLVFDGIDDAVSIGAPATLNLDTNYTITFWVLPPALSYAGTIIRLSSSTSNSTRKTKYEIRISNSAISFSTGDGNAGSDDNDIYPAPTTNSSWHMVTCTLLNNTKACYKNTVLLGTSTNDVNSAANIPSSGLIGTNRNLAGNNFFRGSLDDVRIYNRVLSQAEIMELYALGSGTTDPGDKIAPSLPANLHATAVSSSRINLSWNASTDNIAVAWYRVYRDGAEAGTSATNTYGDIGLSPGTMYTYAVAAYDAANNFSAQSGAASAITHAAAATICSSISQHGITWFFDREYSCGAFANGDYWVLGPVTITRIAPDFADGNNGWEVNPKVQSRQGFQSNGPHYDPSLMPALPYTATGSQSIVKVIGGNKANNISVVKMAAVLTVLMEVPPDNGSSVFRPPYIGDAKPLYRVSDLKTNLLPAYAPVGTPPTLAALASTFSQGLRMDHDASVPRHFRPFDVMKDYQPENTAAINNALLRLMLNDSIENKKPALIQVTQHALDRAYAVLNGYRHLDDGHNPNHRILAGWAAVLLGIQAVKDVLMAEGTIMHEDAFILKPREMAVWGQSGYPEQFYWNYIITGNGSKSMKDPYGYIDGGKLGPSGASYQNIVVQSQKGEVLATYLMPALSVSWRASQWPVDSGYIDRWVALGVLAQPDPCAPYDGNAANYGKTFGPDGKGGCILDTNSDDGIGRFPQFHGANRDGGQYRSAFVAAMWDAYRNSPGIPINGSCGAARNSCTSGTFSDATDTGTEYLWQCRGINGGTGANCSLPMPLDSDLDGVADFIDKCPFTPASLASYVNTYGCPKPIATEFNIKPNFDSIDLNAGTAFELGVRSLGKITFNRPIRMVRIVNNIAQRLDFDSDIDISSARVTLNPANQPDLNGTATITLYNLSFKNPEILRNNSICTDCNIISYSAGTLVFSVPHFST</sequence>
<dbReference type="Pfam" id="PF13385">
    <property type="entry name" value="Laminin_G_3"/>
    <property type="match status" value="1"/>
</dbReference>
<dbReference type="Proteomes" id="UP000565078">
    <property type="component" value="Unassembled WGS sequence"/>
</dbReference>
<accession>A0A7J4IZV0</accession>